<dbReference type="InterPro" id="IPR011009">
    <property type="entry name" value="Kinase-like_dom_sf"/>
</dbReference>
<evidence type="ECO:0000256" key="3">
    <source>
        <dbReference type="ARBA" id="ARBA00022553"/>
    </source>
</evidence>
<dbReference type="EC" id="2.7.11.1" evidence="11"/>
<dbReference type="NCBIfam" id="NF008738">
    <property type="entry name" value="PRK11768.1"/>
    <property type="match status" value="1"/>
</dbReference>
<evidence type="ECO:0000256" key="7">
    <source>
        <dbReference type="ARBA" id="ARBA00022777"/>
    </source>
</evidence>
<keyword evidence="5 11" id="KW-0479">Metal-binding</keyword>
<dbReference type="Proteomes" id="UP001595710">
    <property type="component" value="Unassembled WGS sequence"/>
</dbReference>
<keyword evidence="2 11" id="KW-0723">Serine/threonine-protein kinase</keyword>
<evidence type="ECO:0000313" key="14">
    <source>
        <dbReference type="Proteomes" id="UP001595710"/>
    </source>
</evidence>
<dbReference type="PANTHER" id="PTHR39573:SF1">
    <property type="entry name" value="STRESS RESPONSE KINASE A"/>
    <property type="match status" value="1"/>
</dbReference>
<comment type="similarity">
    <text evidence="11">Belongs to the SrkA/RdoA protein kinase family.</text>
</comment>
<comment type="catalytic activity">
    <reaction evidence="11">
        <text>L-threonyl-[protein] + ATP = O-phospho-L-threonyl-[protein] + ADP + H(+)</text>
        <dbReference type="Rhea" id="RHEA:46608"/>
        <dbReference type="Rhea" id="RHEA-COMP:11060"/>
        <dbReference type="Rhea" id="RHEA-COMP:11605"/>
        <dbReference type="ChEBI" id="CHEBI:15378"/>
        <dbReference type="ChEBI" id="CHEBI:30013"/>
        <dbReference type="ChEBI" id="CHEBI:30616"/>
        <dbReference type="ChEBI" id="CHEBI:61977"/>
        <dbReference type="ChEBI" id="CHEBI:456216"/>
        <dbReference type="EC" id="2.7.11.1"/>
    </reaction>
</comment>
<keyword evidence="4 11" id="KW-0808">Transferase</keyword>
<organism evidence="13 14">
    <name type="scientific">Reinekea marina</name>
    <dbReference type="NCBI Taxonomy" id="1310421"/>
    <lineage>
        <taxon>Bacteria</taxon>
        <taxon>Pseudomonadati</taxon>
        <taxon>Pseudomonadota</taxon>
        <taxon>Gammaproteobacteria</taxon>
        <taxon>Oceanospirillales</taxon>
        <taxon>Saccharospirillaceae</taxon>
        <taxon>Reinekea</taxon>
    </lineage>
</organism>
<dbReference type="GO" id="GO:0004674">
    <property type="term" value="F:protein serine/threonine kinase activity"/>
    <property type="evidence" value="ECO:0007669"/>
    <property type="project" value="UniProtKB-KW"/>
</dbReference>
<evidence type="ECO:0000313" key="13">
    <source>
        <dbReference type="EMBL" id="MFC3701943.1"/>
    </source>
</evidence>
<comment type="catalytic activity">
    <reaction evidence="11">
        <text>L-seryl-[protein] + ATP = O-phospho-L-seryl-[protein] + ADP + H(+)</text>
        <dbReference type="Rhea" id="RHEA:17989"/>
        <dbReference type="Rhea" id="RHEA-COMP:9863"/>
        <dbReference type="Rhea" id="RHEA-COMP:11604"/>
        <dbReference type="ChEBI" id="CHEBI:15378"/>
        <dbReference type="ChEBI" id="CHEBI:29999"/>
        <dbReference type="ChEBI" id="CHEBI:30616"/>
        <dbReference type="ChEBI" id="CHEBI:83421"/>
        <dbReference type="ChEBI" id="CHEBI:456216"/>
        <dbReference type="EC" id="2.7.11.1"/>
    </reaction>
</comment>
<protein>
    <recommendedName>
        <fullName evidence="11">Stress response kinase A</fullName>
        <ecNumber evidence="11">2.7.11.1</ecNumber>
    </recommendedName>
    <alternativeName>
        <fullName evidence="11">Serine/threonine-protein kinase SrkA</fullName>
    </alternativeName>
</protein>
<dbReference type="PANTHER" id="PTHR39573">
    <property type="entry name" value="STRESS RESPONSE KINASE A"/>
    <property type="match status" value="1"/>
</dbReference>
<keyword evidence="14" id="KW-1185">Reference proteome</keyword>
<name>A0ABV7WTZ5_9GAMM</name>
<feature type="domain" description="Aminoglycoside phosphotransferase" evidence="12">
    <location>
        <begin position="33"/>
        <end position="255"/>
    </location>
</feature>
<evidence type="ECO:0000256" key="11">
    <source>
        <dbReference type="HAMAP-Rule" id="MF_01497"/>
    </source>
</evidence>
<dbReference type="Pfam" id="PF01636">
    <property type="entry name" value="APH"/>
    <property type="match status" value="1"/>
</dbReference>
<evidence type="ECO:0000256" key="6">
    <source>
        <dbReference type="ARBA" id="ARBA00022741"/>
    </source>
</evidence>
<evidence type="ECO:0000256" key="10">
    <source>
        <dbReference type="ARBA" id="ARBA00023016"/>
    </source>
</evidence>
<comment type="function">
    <text evidence="11">A protein kinase that phosphorylates Ser and Thr residues. Probably acts to suppress the effects of stress linked to accumulation of reactive oxygen species. Probably involved in the extracytoplasmic stress response.</text>
</comment>
<dbReference type="HAMAP" id="MF_01497">
    <property type="entry name" value="SrkA_kinase"/>
    <property type="match status" value="1"/>
</dbReference>
<dbReference type="SUPFAM" id="SSF56112">
    <property type="entry name" value="Protein kinase-like (PK-like)"/>
    <property type="match status" value="1"/>
</dbReference>
<dbReference type="Gene3D" id="1.10.510.10">
    <property type="entry name" value="Transferase(Phosphotransferase) domain 1"/>
    <property type="match status" value="1"/>
</dbReference>
<gene>
    <name evidence="11" type="primary">srkA</name>
    <name evidence="13" type="ORF">ACFOND_09855</name>
</gene>
<evidence type="ECO:0000256" key="2">
    <source>
        <dbReference type="ARBA" id="ARBA00022527"/>
    </source>
</evidence>
<evidence type="ECO:0000256" key="1">
    <source>
        <dbReference type="ARBA" id="ARBA00022490"/>
    </source>
</evidence>
<dbReference type="EMBL" id="JBHRYN010000011">
    <property type="protein sequence ID" value="MFC3701943.1"/>
    <property type="molecule type" value="Genomic_DNA"/>
</dbReference>
<keyword evidence="7 11" id="KW-0418">Kinase</keyword>
<feature type="active site" description="Proton acceptor" evidence="11">
    <location>
        <position position="202"/>
    </location>
</feature>
<keyword evidence="10 11" id="KW-0346">Stress response</keyword>
<feature type="binding site" evidence="11">
    <location>
        <position position="219"/>
    </location>
    <ligand>
        <name>Mg(2+)</name>
        <dbReference type="ChEBI" id="CHEBI:18420"/>
    </ligand>
</feature>
<reference evidence="14" key="1">
    <citation type="journal article" date="2019" name="Int. J. Syst. Evol. Microbiol.">
        <title>The Global Catalogue of Microorganisms (GCM) 10K type strain sequencing project: providing services to taxonomists for standard genome sequencing and annotation.</title>
        <authorList>
            <consortium name="The Broad Institute Genomics Platform"/>
            <consortium name="The Broad Institute Genome Sequencing Center for Infectious Disease"/>
            <person name="Wu L."/>
            <person name="Ma J."/>
        </authorList>
    </citation>
    <scope>NUCLEOTIDE SEQUENCE [LARGE SCALE GENOMIC DNA]</scope>
    <source>
        <strain evidence="14">CECT 8288</strain>
    </source>
</reference>
<feature type="active site" evidence="11">
    <location>
        <position position="219"/>
    </location>
</feature>
<sequence>METQHPYDRLTQDRLIDWLETIGLYTDYRIYPLNSYENRVYRVGVEDDTPVVVKVYRPNRWTQAQIQEELDFTDQLAEAEIPVVPAQKINGANLHEQDDFFFASFPMRAGHAFDLDNADQLYRVGQLLGRLHSVGKQASFKTRPAMSLVEPIKEAREFFQDSDMMSADIKHNYLDCLTGIEAQLPFYQNIFEQSEQFRIHGDFHPGNILTRDDQLLVVDFDDTVTGPAMQDIWKLLSGSAHEQAQQLNELEEGYEQFCDFPRSEIPLVEALRTVHMVKHALWIAKRWQDPAFPVAFSWFGTDRYWSEHLLALREQWAELQERRDDF</sequence>
<keyword evidence="1 11" id="KW-0963">Cytoplasm</keyword>
<accession>A0ABV7WTZ5</accession>
<evidence type="ECO:0000256" key="8">
    <source>
        <dbReference type="ARBA" id="ARBA00022840"/>
    </source>
</evidence>
<dbReference type="Gene3D" id="3.30.200.70">
    <property type="match status" value="1"/>
</dbReference>
<comment type="caution">
    <text evidence="13">The sequence shown here is derived from an EMBL/GenBank/DDBJ whole genome shotgun (WGS) entry which is preliminary data.</text>
</comment>
<evidence type="ECO:0000256" key="9">
    <source>
        <dbReference type="ARBA" id="ARBA00022842"/>
    </source>
</evidence>
<evidence type="ECO:0000256" key="5">
    <source>
        <dbReference type="ARBA" id="ARBA00022723"/>
    </source>
</evidence>
<feature type="site" description="ATP" evidence="11">
    <location>
        <position position="35"/>
    </location>
</feature>
<dbReference type="InterPro" id="IPR002575">
    <property type="entry name" value="Aminoglycoside_PTrfase"/>
</dbReference>
<keyword evidence="3 11" id="KW-0597">Phosphoprotein</keyword>
<keyword evidence="9 11" id="KW-0460">Magnesium</keyword>
<dbReference type="InterPro" id="IPR032882">
    <property type="entry name" value="SrkA/RdoA"/>
</dbReference>
<comment type="subunit">
    <text evidence="11">Monomer.</text>
</comment>
<feature type="binding site" evidence="11">
    <location>
        <position position="207"/>
    </location>
    <ligand>
        <name>Mg(2+)</name>
        <dbReference type="ChEBI" id="CHEBI:18420"/>
    </ligand>
</feature>
<keyword evidence="6 11" id="KW-0547">Nucleotide-binding</keyword>
<dbReference type="Gene3D" id="1.20.1270.170">
    <property type="match status" value="1"/>
</dbReference>
<keyword evidence="8 11" id="KW-0067">ATP-binding</keyword>
<dbReference type="RefSeq" id="WP_290283068.1">
    <property type="nucleotide sequence ID" value="NZ_JAUFQI010000001.1"/>
</dbReference>
<comment type="subcellular location">
    <subcellularLocation>
        <location evidence="11">Cytoplasm</location>
    </subcellularLocation>
</comment>
<evidence type="ECO:0000256" key="4">
    <source>
        <dbReference type="ARBA" id="ARBA00022679"/>
    </source>
</evidence>
<proteinExistence type="inferred from homology"/>
<evidence type="ECO:0000259" key="12">
    <source>
        <dbReference type="Pfam" id="PF01636"/>
    </source>
</evidence>
<comment type="cofactor">
    <cofactor evidence="11">
        <name>Mg(2+)</name>
        <dbReference type="ChEBI" id="CHEBI:18420"/>
    </cofactor>
</comment>